<keyword evidence="7" id="KW-0479">Metal-binding</keyword>
<evidence type="ECO:0000313" key="15">
    <source>
        <dbReference type="Proteomes" id="UP000031433"/>
    </source>
</evidence>
<evidence type="ECO:0000313" key="14">
    <source>
        <dbReference type="EMBL" id="KIE41865.1"/>
    </source>
</evidence>
<comment type="cofactor">
    <cofactor evidence="1">
        <name>Mg(2+)</name>
        <dbReference type="ChEBI" id="CHEBI:18420"/>
    </cofactor>
</comment>
<dbReference type="SUPFAM" id="SSF81301">
    <property type="entry name" value="Nucleotidyltransferase"/>
    <property type="match status" value="1"/>
</dbReference>
<dbReference type="Gene3D" id="3.30.460.10">
    <property type="entry name" value="Beta Polymerase, domain 2"/>
    <property type="match status" value="1"/>
</dbReference>
<comment type="caution">
    <text evidence="14">The sequence shown here is derived from an EMBL/GenBank/DDBJ whole genome shotgun (WGS) entry which is preliminary data.</text>
</comment>
<dbReference type="PROSITE" id="PS51257">
    <property type="entry name" value="PROKAR_LIPOPROTEIN"/>
    <property type="match status" value="1"/>
</dbReference>
<dbReference type="SUPFAM" id="SSF81891">
    <property type="entry name" value="Poly A polymerase C-terminal region-like"/>
    <property type="match status" value="1"/>
</dbReference>
<dbReference type="AlphaFoldDB" id="A0A0C1U223"/>
<evidence type="ECO:0000256" key="9">
    <source>
        <dbReference type="ARBA" id="ARBA00022842"/>
    </source>
</evidence>
<evidence type="ECO:0000256" key="5">
    <source>
        <dbReference type="ARBA" id="ARBA00022694"/>
    </source>
</evidence>
<dbReference type="GO" id="GO:0000049">
    <property type="term" value="F:tRNA binding"/>
    <property type="evidence" value="ECO:0007669"/>
    <property type="project" value="UniProtKB-KW"/>
</dbReference>
<dbReference type="EMBL" id="JXBL01000001">
    <property type="protein sequence ID" value="KIE41865.1"/>
    <property type="molecule type" value="Genomic_DNA"/>
</dbReference>
<dbReference type="GO" id="GO:0008033">
    <property type="term" value="P:tRNA processing"/>
    <property type="evidence" value="ECO:0007669"/>
    <property type="project" value="UniProtKB-KW"/>
</dbReference>
<evidence type="ECO:0000256" key="4">
    <source>
        <dbReference type="ARBA" id="ARBA00022679"/>
    </source>
</evidence>
<comment type="similarity">
    <text evidence="2 11">Belongs to the tRNA nucleotidyltransferase/poly(A) polymerase family.</text>
</comment>
<dbReference type="InterPro" id="IPR002646">
    <property type="entry name" value="PolA_pol_head_dom"/>
</dbReference>
<keyword evidence="9" id="KW-0460">Magnesium</keyword>
<proteinExistence type="inferred from homology"/>
<organism evidence="14 15">
    <name type="scientific">Geobacter soli</name>
    <dbReference type="NCBI Taxonomy" id="1510391"/>
    <lineage>
        <taxon>Bacteria</taxon>
        <taxon>Pseudomonadati</taxon>
        <taxon>Thermodesulfobacteriota</taxon>
        <taxon>Desulfuromonadia</taxon>
        <taxon>Geobacterales</taxon>
        <taxon>Geobacteraceae</taxon>
        <taxon>Geobacter</taxon>
    </lineage>
</organism>
<sequence length="430" mass="45519">MDQRILSFLAAPLPTLIASLARQGGFSAWFVGGCIRDALLARPSNDIDIVVGPGGEDLPRAVAARIGGSFFPLDEERGHARVALKGEGDICDFAPLQGGTIAADLALRDFTINALAVSCAPGNLLDPLDGAVDLAQRVIRACSADAFAADPLRIVRAYRFAAHLDFDIHAATLALIPDHAPLLATVAGERIRDELIRMLDLPHAVSSVLQMTRAGVMGAIFGTDDLPADTAAGVLGRVEALCGDLSLFGTDAELVRARLQQEAQPGITIRALAKLAAFLNGAGIPAGTASQRLMLGKTATRLLELLCSSARLIWPAPAAAPDPHALFTLFRHREPAGCEQLILPLAEGILPEDGCRHLATYLTHHHIPRGGLLLLTGDDIMTLLGLPPGRQVGEAVELLRAAQSTGEVRTRAEAQRYLAKKQLTTPDPLR</sequence>
<evidence type="ECO:0000256" key="8">
    <source>
        <dbReference type="ARBA" id="ARBA00022741"/>
    </source>
</evidence>
<evidence type="ECO:0000256" key="2">
    <source>
        <dbReference type="ARBA" id="ARBA00007265"/>
    </source>
</evidence>
<name>A0A0C1U223_9BACT</name>
<keyword evidence="3" id="KW-0820">tRNA-binding</keyword>
<evidence type="ECO:0000259" key="13">
    <source>
        <dbReference type="Pfam" id="PF12627"/>
    </source>
</evidence>
<gene>
    <name evidence="14" type="ORF">SE37_04075</name>
</gene>
<evidence type="ECO:0000256" key="10">
    <source>
        <dbReference type="ARBA" id="ARBA00022884"/>
    </source>
</evidence>
<keyword evidence="15" id="KW-1185">Reference proteome</keyword>
<keyword evidence="4 11" id="KW-0808">Transferase</keyword>
<evidence type="ECO:0000259" key="12">
    <source>
        <dbReference type="Pfam" id="PF01743"/>
    </source>
</evidence>
<dbReference type="InterPro" id="IPR032828">
    <property type="entry name" value="PolyA_RNA-bd"/>
</dbReference>
<dbReference type="GO" id="GO:0016779">
    <property type="term" value="F:nucleotidyltransferase activity"/>
    <property type="evidence" value="ECO:0007669"/>
    <property type="project" value="UniProtKB-KW"/>
</dbReference>
<feature type="domain" description="Poly A polymerase head" evidence="12">
    <location>
        <begin position="28"/>
        <end position="84"/>
    </location>
</feature>
<dbReference type="Gene3D" id="1.10.3090.10">
    <property type="entry name" value="cca-adding enzyme, domain 2"/>
    <property type="match status" value="1"/>
</dbReference>
<evidence type="ECO:0000256" key="7">
    <source>
        <dbReference type="ARBA" id="ARBA00022723"/>
    </source>
</evidence>
<dbReference type="GO" id="GO:0000166">
    <property type="term" value="F:nucleotide binding"/>
    <property type="evidence" value="ECO:0007669"/>
    <property type="project" value="UniProtKB-KW"/>
</dbReference>
<dbReference type="PANTHER" id="PTHR47545">
    <property type="entry name" value="MULTIFUNCTIONAL CCA PROTEIN"/>
    <property type="match status" value="1"/>
</dbReference>
<dbReference type="RefSeq" id="WP_039643897.1">
    <property type="nucleotide sequence ID" value="NZ_JXBL01000001.1"/>
</dbReference>
<evidence type="ECO:0000256" key="6">
    <source>
        <dbReference type="ARBA" id="ARBA00022695"/>
    </source>
</evidence>
<dbReference type="InterPro" id="IPR043519">
    <property type="entry name" value="NT_sf"/>
</dbReference>
<keyword evidence="10 11" id="KW-0694">RNA-binding</keyword>
<keyword evidence="8" id="KW-0547">Nucleotide-binding</keyword>
<dbReference type="Pfam" id="PF12627">
    <property type="entry name" value="PolyA_pol_RNAbd"/>
    <property type="match status" value="1"/>
</dbReference>
<evidence type="ECO:0000256" key="1">
    <source>
        <dbReference type="ARBA" id="ARBA00001946"/>
    </source>
</evidence>
<dbReference type="Pfam" id="PF01743">
    <property type="entry name" value="PolyA_pol"/>
    <property type="match status" value="2"/>
</dbReference>
<protein>
    <submittedName>
        <fullName evidence="14">Polya polymerase</fullName>
    </submittedName>
</protein>
<accession>A0A0C1U223</accession>
<dbReference type="GO" id="GO:0046872">
    <property type="term" value="F:metal ion binding"/>
    <property type="evidence" value="ECO:0007669"/>
    <property type="project" value="UniProtKB-KW"/>
</dbReference>
<reference evidence="14 15" key="1">
    <citation type="submission" date="2015-01" db="EMBL/GenBank/DDBJ databases">
        <title>Genome sequence of the anaerobic bacterium Geobacter soli GSS01, a dissimilatory Fe(III) reducer from soil.</title>
        <authorList>
            <person name="Yang G."/>
            <person name="Zhou S."/>
        </authorList>
    </citation>
    <scope>NUCLEOTIDE SEQUENCE [LARGE SCALE GENOMIC DNA]</scope>
    <source>
        <strain evidence="14 15">GSS01</strain>
    </source>
</reference>
<evidence type="ECO:0000256" key="11">
    <source>
        <dbReference type="RuleBase" id="RU003953"/>
    </source>
</evidence>
<dbReference type="InterPro" id="IPR050124">
    <property type="entry name" value="tRNA_CCA-adding_enzyme"/>
</dbReference>
<keyword evidence="6" id="KW-0548">Nucleotidyltransferase</keyword>
<dbReference type="CDD" id="cd05398">
    <property type="entry name" value="NT_ClassII-CCAase"/>
    <property type="match status" value="1"/>
</dbReference>
<dbReference type="PANTHER" id="PTHR47545:SF2">
    <property type="entry name" value="CC-ADDING TRNA NUCLEOTIDYLTRANSFERASE"/>
    <property type="match status" value="1"/>
</dbReference>
<dbReference type="Proteomes" id="UP000031433">
    <property type="component" value="Unassembled WGS sequence"/>
</dbReference>
<keyword evidence="5" id="KW-0819">tRNA processing</keyword>
<feature type="domain" description="Poly A polymerase head" evidence="12">
    <location>
        <begin position="100"/>
        <end position="140"/>
    </location>
</feature>
<evidence type="ECO:0000256" key="3">
    <source>
        <dbReference type="ARBA" id="ARBA00022555"/>
    </source>
</evidence>
<feature type="domain" description="tRNA nucleotidyltransferase/poly(A) polymerase RNA and SrmB- binding" evidence="13">
    <location>
        <begin position="165"/>
        <end position="221"/>
    </location>
</feature>